<comment type="caution">
    <text evidence="3">The sequence shown here is derived from an EMBL/GenBank/DDBJ whole genome shotgun (WGS) entry which is preliminary data.</text>
</comment>
<evidence type="ECO:0000313" key="4">
    <source>
        <dbReference type="Proteomes" id="UP001217089"/>
    </source>
</evidence>
<organism evidence="3 4">
    <name type="scientific">Tegillarca granosa</name>
    <name type="common">Malaysian cockle</name>
    <name type="synonym">Anadara granosa</name>
    <dbReference type="NCBI Taxonomy" id="220873"/>
    <lineage>
        <taxon>Eukaryota</taxon>
        <taxon>Metazoa</taxon>
        <taxon>Spiralia</taxon>
        <taxon>Lophotrochozoa</taxon>
        <taxon>Mollusca</taxon>
        <taxon>Bivalvia</taxon>
        <taxon>Autobranchia</taxon>
        <taxon>Pteriomorphia</taxon>
        <taxon>Arcoida</taxon>
        <taxon>Arcoidea</taxon>
        <taxon>Arcidae</taxon>
        <taxon>Tegillarca</taxon>
    </lineage>
</organism>
<dbReference type="InterPro" id="IPR029071">
    <property type="entry name" value="Ubiquitin-like_domsf"/>
</dbReference>
<feature type="region of interest" description="Disordered" evidence="1">
    <location>
        <begin position="247"/>
        <end position="266"/>
    </location>
</feature>
<dbReference type="PANTHER" id="PTHR21557">
    <property type="entry name" value="CORDON-BLEU"/>
    <property type="match status" value="1"/>
</dbReference>
<protein>
    <recommendedName>
        <fullName evidence="2">WH2 domain-containing protein</fullName>
    </recommendedName>
</protein>
<evidence type="ECO:0000259" key="2">
    <source>
        <dbReference type="PROSITE" id="PS51082"/>
    </source>
</evidence>
<keyword evidence="4" id="KW-1185">Reference proteome</keyword>
<dbReference type="InterPro" id="IPR003124">
    <property type="entry name" value="WH2_dom"/>
</dbReference>
<feature type="compositionally biased region" description="Basic and acidic residues" evidence="1">
    <location>
        <begin position="999"/>
        <end position="1009"/>
    </location>
</feature>
<feature type="compositionally biased region" description="Polar residues" evidence="1">
    <location>
        <begin position="592"/>
        <end position="603"/>
    </location>
</feature>
<accession>A0ABQ9FBF2</accession>
<dbReference type="PROSITE" id="PS51082">
    <property type="entry name" value="WH2"/>
    <property type="match status" value="1"/>
</dbReference>
<name>A0ABQ9FBF2_TEGGR</name>
<feature type="compositionally biased region" description="Acidic residues" evidence="1">
    <location>
        <begin position="649"/>
        <end position="664"/>
    </location>
</feature>
<feature type="compositionally biased region" description="Pro residues" evidence="1">
    <location>
        <begin position="454"/>
        <end position="467"/>
    </location>
</feature>
<dbReference type="Gene3D" id="3.10.20.90">
    <property type="entry name" value="Phosphatidylinositol 3-kinase Catalytic Subunit, Chain A, domain 1"/>
    <property type="match status" value="1"/>
</dbReference>
<feature type="compositionally biased region" description="Basic and acidic residues" evidence="1">
    <location>
        <begin position="618"/>
        <end position="628"/>
    </location>
</feature>
<evidence type="ECO:0000256" key="1">
    <source>
        <dbReference type="SAM" id="MobiDB-lite"/>
    </source>
</evidence>
<feature type="compositionally biased region" description="Polar residues" evidence="1">
    <location>
        <begin position="968"/>
        <end position="979"/>
    </location>
</feature>
<feature type="compositionally biased region" description="Polar residues" evidence="1">
    <location>
        <begin position="341"/>
        <end position="351"/>
    </location>
</feature>
<dbReference type="PANTHER" id="PTHR21557:SF2">
    <property type="entry name" value="CORDON-BLEU PROTEIN-LIKE 1"/>
    <property type="match status" value="1"/>
</dbReference>
<feature type="domain" description="WH2" evidence="2">
    <location>
        <begin position="1007"/>
        <end position="1027"/>
    </location>
</feature>
<feature type="region of interest" description="Disordered" evidence="1">
    <location>
        <begin position="581"/>
        <end position="665"/>
    </location>
</feature>
<dbReference type="Proteomes" id="UP001217089">
    <property type="component" value="Unassembled WGS sequence"/>
</dbReference>
<dbReference type="SUPFAM" id="SSF54236">
    <property type="entry name" value="Ubiquitin-like"/>
    <property type="match status" value="1"/>
</dbReference>
<gene>
    <name evidence="3" type="ORF">KUTeg_008482</name>
</gene>
<dbReference type="CDD" id="cd00196">
    <property type="entry name" value="Ubiquitin_like_fold"/>
    <property type="match status" value="1"/>
</dbReference>
<feature type="region of interest" description="Disordered" evidence="1">
    <location>
        <begin position="961"/>
        <end position="1009"/>
    </location>
</feature>
<feature type="compositionally biased region" description="Polar residues" evidence="1">
    <location>
        <begin position="389"/>
        <end position="398"/>
    </location>
</feature>
<sequence>MSEFVFLGNDTMLKWVKRRRSMSTPKGGYKNVDTGQMEIAYTDNGPKEVNLEVILPNGQVHPTTVDSSVEMIDLLVTLAARCQLNPVGYQIVVISEVTGKPRDYKANQTVGSLCVQNDKSDSKSKPITLQIIPKKSDKRNSSSNLKVQSSGNLKVQPFEMTYRFTINLPNKQKKVLRISPDTTLTDLHKQICDEKHLNPAEYRFQLSGADVNMKKTVGDLKSNEINLINTAIMNGAKSMPDLSISRSQSLRTEPNMSTPAYMPTAGEGKKKKGFLSFLKKDKKFSVAQTMQMNLEHSRAKTQPGGGSPQLRPKTMYYEPSMSTFPRKSKENKAPPPEPCVSTAQPSVSTAPPKTVIENVAPPPAKSTKKRRAPPPPQMAKAVEPKTVEVETNINTNIKTKSEPVAQKHHSRNTSDSSGYHEPLSGSESPDDSCDNLHLNALRNISPPRRKKRAAPPPPSQMPPPPPHETILENAVIEQYKEQKSVPMEPVAEHETLVIDNVLQDLSNLEDDLENDTHDGMMMVENSSIHSEDVEFDFQRLTPRPCSFIAPPPPTEPPPPDSIPVDYNTFVASRVETVDIGTETSDDSASFGPGSTKSSPVSRTTADKVTKTSVSDLKNGGKDEQKEYVQETLTYPVTAHVPDETGFSAGEDEDESEEEEEEYTEETTVIYPFVQTVSKETVSKEAVNVKEKVDNDIMVNSVSDSKDVEEFNEKENYNEYYEYPDVQEEPEPAPVREKEEFILTYDDLQNIDFSVPKKEKRTPVIEAPVKVKNVENVESTYSSVTNSSSVQNKLIDAMVHPYRDGELQIIDGSIQTGGSVRGYRGNVKNRELLLTLVIATQGDTDNDSNEDSCYVNNNINMVAMDTQINDSGLESDLNGLDQSDIISQQEMLQQQFSMWQQQLEQNQKLLANQNVTSDDAATIQLQQQLQTQIKLQQQMMLQMQKSMEALSLQQNLNENSFETEKPIPNSVSTPVSAVQLSSVESSKNKTSSKQKSKSNRNFEPKLDPREELMIAIRNYGGIKKLKKVPVNQTHWHKTVS</sequence>
<proteinExistence type="predicted"/>
<dbReference type="InterPro" id="IPR039895">
    <property type="entry name" value="COBL-like"/>
</dbReference>
<reference evidence="3 4" key="1">
    <citation type="submission" date="2022-12" db="EMBL/GenBank/DDBJ databases">
        <title>Chromosome-level genome of Tegillarca granosa.</title>
        <authorList>
            <person name="Kim J."/>
        </authorList>
    </citation>
    <scope>NUCLEOTIDE SEQUENCE [LARGE SCALE GENOMIC DNA]</scope>
    <source>
        <strain evidence="3">Teg-2019</strain>
        <tissue evidence="3">Adductor muscle</tissue>
    </source>
</reference>
<feature type="region of interest" description="Disordered" evidence="1">
    <location>
        <begin position="297"/>
        <end position="468"/>
    </location>
</feature>
<evidence type="ECO:0000313" key="3">
    <source>
        <dbReference type="EMBL" id="KAJ8313921.1"/>
    </source>
</evidence>
<dbReference type="EMBL" id="JARBDR010000342">
    <property type="protein sequence ID" value="KAJ8313921.1"/>
    <property type="molecule type" value="Genomic_DNA"/>
</dbReference>
<feature type="compositionally biased region" description="Polar residues" evidence="1">
    <location>
        <begin position="247"/>
        <end position="258"/>
    </location>
</feature>